<dbReference type="AlphaFoldDB" id="A0A4Q2TJM3"/>
<protein>
    <submittedName>
        <fullName evidence="6">LysR family transcriptional regulator</fullName>
    </submittedName>
</protein>
<name>A0A4Q2TJM3_9HYPH</name>
<dbReference type="SUPFAM" id="SSF53850">
    <property type="entry name" value="Periplasmic binding protein-like II"/>
    <property type="match status" value="1"/>
</dbReference>
<dbReference type="CDD" id="cd08422">
    <property type="entry name" value="PBP2_CrgA_like"/>
    <property type="match status" value="1"/>
</dbReference>
<evidence type="ECO:0000256" key="4">
    <source>
        <dbReference type="ARBA" id="ARBA00023163"/>
    </source>
</evidence>
<dbReference type="InterPro" id="IPR000847">
    <property type="entry name" value="LysR_HTH_N"/>
</dbReference>
<feature type="domain" description="HTH lysR-type" evidence="5">
    <location>
        <begin position="1"/>
        <end position="59"/>
    </location>
</feature>
<evidence type="ECO:0000256" key="2">
    <source>
        <dbReference type="ARBA" id="ARBA00023015"/>
    </source>
</evidence>
<dbReference type="Pfam" id="PF00126">
    <property type="entry name" value="HTH_1"/>
    <property type="match status" value="1"/>
</dbReference>
<comment type="similarity">
    <text evidence="1">Belongs to the LysR transcriptional regulatory family.</text>
</comment>
<keyword evidence="4" id="KW-0804">Transcription</keyword>
<dbReference type="GO" id="GO:0006351">
    <property type="term" value="P:DNA-templated transcription"/>
    <property type="evidence" value="ECO:0007669"/>
    <property type="project" value="TreeGrafter"/>
</dbReference>
<dbReference type="SUPFAM" id="SSF46785">
    <property type="entry name" value="Winged helix' DNA-binding domain"/>
    <property type="match status" value="1"/>
</dbReference>
<dbReference type="PANTHER" id="PTHR30537">
    <property type="entry name" value="HTH-TYPE TRANSCRIPTIONAL REGULATOR"/>
    <property type="match status" value="1"/>
</dbReference>
<accession>A0A4Q2TJM3</accession>
<dbReference type="InterPro" id="IPR058163">
    <property type="entry name" value="LysR-type_TF_proteobact-type"/>
</dbReference>
<dbReference type="OrthoDB" id="9813056at2"/>
<evidence type="ECO:0000313" key="6">
    <source>
        <dbReference type="EMBL" id="RYC17887.1"/>
    </source>
</evidence>
<sequence length="298" mass="32830">MDTLASLRVFLSVADLRSFTAAAERLDLSPAMASKHLQHLEQRVGSRLLNRTSRSVSLTETGALYRETVRALIEGLDDVEARIAQTTVTPRGTLKVSLPIWMANGAFARLLATYREKFPEVQLDLGVSGRIVNLVEEGFDLALRVTAKPEEGLILRKLQNVLFVLVAAPAFLDRTGRPTAISDLNDSPLLAYSPVAGDGRVTLGNGEKATPVHFRTVLKSPNETLLLLAAREGMGYTVMPRWLVHDDLADGRLERVLIEDVAVTVPFFAVYPNRGYMPAKTRSFLDFIAAELAKLEFE</sequence>
<keyword evidence="7" id="KW-1185">Reference proteome</keyword>
<dbReference type="FunFam" id="1.10.10.10:FF:000001">
    <property type="entry name" value="LysR family transcriptional regulator"/>
    <property type="match status" value="1"/>
</dbReference>
<dbReference type="PANTHER" id="PTHR30537:SF35">
    <property type="entry name" value="TRANSCRIPTIONAL REGULATORY PROTEIN"/>
    <property type="match status" value="1"/>
</dbReference>
<dbReference type="RefSeq" id="WP_129331460.1">
    <property type="nucleotide sequence ID" value="NZ_SDVB01000170.1"/>
</dbReference>
<dbReference type="GO" id="GO:0003700">
    <property type="term" value="F:DNA-binding transcription factor activity"/>
    <property type="evidence" value="ECO:0007669"/>
    <property type="project" value="InterPro"/>
</dbReference>
<evidence type="ECO:0000256" key="1">
    <source>
        <dbReference type="ARBA" id="ARBA00009437"/>
    </source>
</evidence>
<evidence type="ECO:0000313" key="7">
    <source>
        <dbReference type="Proteomes" id="UP000291088"/>
    </source>
</evidence>
<dbReference type="InterPro" id="IPR036388">
    <property type="entry name" value="WH-like_DNA-bd_sf"/>
</dbReference>
<organism evidence="6 7">
    <name type="scientific">Ciceribacter ferrooxidans</name>
    <dbReference type="NCBI Taxonomy" id="2509717"/>
    <lineage>
        <taxon>Bacteria</taxon>
        <taxon>Pseudomonadati</taxon>
        <taxon>Pseudomonadota</taxon>
        <taxon>Alphaproteobacteria</taxon>
        <taxon>Hyphomicrobiales</taxon>
        <taxon>Rhizobiaceae</taxon>
        <taxon>Ciceribacter</taxon>
    </lineage>
</organism>
<dbReference type="Pfam" id="PF03466">
    <property type="entry name" value="LysR_substrate"/>
    <property type="match status" value="1"/>
</dbReference>
<reference evidence="6 7" key="1">
    <citation type="submission" date="2019-01" db="EMBL/GenBank/DDBJ databases">
        <authorList>
            <person name="Deng T."/>
        </authorList>
    </citation>
    <scope>NUCLEOTIDE SEQUENCE [LARGE SCALE GENOMIC DNA]</scope>
    <source>
        <strain evidence="6 7">F8825</strain>
    </source>
</reference>
<dbReference type="EMBL" id="SDVB01000170">
    <property type="protein sequence ID" value="RYC17887.1"/>
    <property type="molecule type" value="Genomic_DNA"/>
</dbReference>
<comment type="caution">
    <text evidence="6">The sequence shown here is derived from an EMBL/GenBank/DDBJ whole genome shotgun (WGS) entry which is preliminary data.</text>
</comment>
<dbReference type="PROSITE" id="PS50931">
    <property type="entry name" value="HTH_LYSR"/>
    <property type="match status" value="1"/>
</dbReference>
<evidence type="ECO:0000259" key="5">
    <source>
        <dbReference type="PROSITE" id="PS50931"/>
    </source>
</evidence>
<dbReference type="Proteomes" id="UP000291088">
    <property type="component" value="Unassembled WGS sequence"/>
</dbReference>
<proteinExistence type="inferred from homology"/>
<gene>
    <name evidence="6" type="ORF">EUU22_07915</name>
</gene>
<dbReference type="InterPro" id="IPR036390">
    <property type="entry name" value="WH_DNA-bd_sf"/>
</dbReference>
<dbReference type="GO" id="GO:0043565">
    <property type="term" value="F:sequence-specific DNA binding"/>
    <property type="evidence" value="ECO:0007669"/>
    <property type="project" value="TreeGrafter"/>
</dbReference>
<dbReference type="Gene3D" id="1.10.10.10">
    <property type="entry name" value="Winged helix-like DNA-binding domain superfamily/Winged helix DNA-binding domain"/>
    <property type="match status" value="1"/>
</dbReference>
<keyword evidence="2" id="KW-0805">Transcription regulation</keyword>
<keyword evidence="3" id="KW-0238">DNA-binding</keyword>
<dbReference type="InterPro" id="IPR005119">
    <property type="entry name" value="LysR_subst-bd"/>
</dbReference>
<evidence type="ECO:0000256" key="3">
    <source>
        <dbReference type="ARBA" id="ARBA00023125"/>
    </source>
</evidence>
<dbReference type="Gene3D" id="3.40.190.290">
    <property type="match status" value="1"/>
</dbReference>